<dbReference type="AlphaFoldDB" id="A0A016VA00"/>
<gene>
    <name evidence="1" type="primary">Acey_s0015.g2705</name>
    <name evidence="1" type="ORF">Y032_0015g2705</name>
</gene>
<proteinExistence type="predicted"/>
<dbReference type="SUPFAM" id="SSF56219">
    <property type="entry name" value="DNase I-like"/>
    <property type="match status" value="1"/>
</dbReference>
<dbReference type="Gene3D" id="3.60.10.10">
    <property type="entry name" value="Endonuclease/exonuclease/phosphatase"/>
    <property type="match status" value="1"/>
</dbReference>
<name>A0A016VA00_9BILA</name>
<evidence type="ECO:0000313" key="2">
    <source>
        <dbReference type="Proteomes" id="UP000024635"/>
    </source>
</evidence>
<dbReference type="EMBL" id="JARK01001351">
    <property type="protein sequence ID" value="EYC23528.1"/>
    <property type="molecule type" value="Genomic_DNA"/>
</dbReference>
<organism evidence="1 2">
    <name type="scientific">Ancylostoma ceylanicum</name>
    <dbReference type="NCBI Taxonomy" id="53326"/>
    <lineage>
        <taxon>Eukaryota</taxon>
        <taxon>Metazoa</taxon>
        <taxon>Ecdysozoa</taxon>
        <taxon>Nematoda</taxon>
        <taxon>Chromadorea</taxon>
        <taxon>Rhabditida</taxon>
        <taxon>Rhabditina</taxon>
        <taxon>Rhabditomorpha</taxon>
        <taxon>Strongyloidea</taxon>
        <taxon>Ancylostomatidae</taxon>
        <taxon>Ancylostomatinae</taxon>
        <taxon>Ancylostoma</taxon>
    </lineage>
</organism>
<dbReference type="OrthoDB" id="5851992at2759"/>
<keyword evidence="2" id="KW-1185">Reference proteome</keyword>
<sequence length="104" mass="11462">MYHGTSDRNGVGIVISETSRNYVTAVDCISDRLMGVEVDTGKVTMRIISAYAPQVSCTAEERSSFHEDLEQYVHSIEDEEVPLLGGDLNGHIGEGREGFGRWRG</sequence>
<accession>A0A016VA00</accession>
<evidence type="ECO:0000313" key="1">
    <source>
        <dbReference type="EMBL" id="EYC23528.1"/>
    </source>
</evidence>
<dbReference type="Proteomes" id="UP000024635">
    <property type="component" value="Unassembled WGS sequence"/>
</dbReference>
<dbReference type="STRING" id="53326.A0A016VA00"/>
<dbReference type="InterPro" id="IPR036691">
    <property type="entry name" value="Endo/exonu/phosph_ase_sf"/>
</dbReference>
<protein>
    <recommendedName>
        <fullName evidence="3">Endonuclease/exonuclease/phosphatase domain-containing protein</fullName>
    </recommendedName>
</protein>
<reference evidence="2" key="1">
    <citation type="journal article" date="2015" name="Nat. Genet.">
        <title>The genome and transcriptome of the zoonotic hookworm Ancylostoma ceylanicum identify infection-specific gene families.</title>
        <authorList>
            <person name="Schwarz E.M."/>
            <person name="Hu Y."/>
            <person name="Antoshechkin I."/>
            <person name="Miller M.M."/>
            <person name="Sternberg P.W."/>
            <person name="Aroian R.V."/>
        </authorList>
    </citation>
    <scope>NUCLEOTIDE SEQUENCE</scope>
    <source>
        <strain evidence="2">HY135</strain>
    </source>
</reference>
<evidence type="ECO:0008006" key="3">
    <source>
        <dbReference type="Google" id="ProtNLM"/>
    </source>
</evidence>
<comment type="caution">
    <text evidence="1">The sequence shown here is derived from an EMBL/GenBank/DDBJ whole genome shotgun (WGS) entry which is preliminary data.</text>
</comment>